<dbReference type="PANTHER" id="PTHR23508">
    <property type="entry name" value="CARBOXYLIC ACID TRANSPORTER PROTEIN HOMOLOG"/>
    <property type="match status" value="1"/>
</dbReference>
<dbReference type="InterPro" id="IPR036259">
    <property type="entry name" value="MFS_trans_sf"/>
</dbReference>
<dbReference type="InterPro" id="IPR020846">
    <property type="entry name" value="MFS_dom"/>
</dbReference>
<feature type="transmembrane region" description="Helical" evidence="5">
    <location>
        <begin position="81"/>
        <end position="100"/>
    </location>
</feature>
<dbReference type="PROSITE" id="PS50850">
    <property type="entry name" value="MFS"/>
    <property type="match status" value="1"/>
</dbReference>
<evidence type="ECO:0000256" key="3">
    <source>
        <dbReference type="ARBA" id="ARBA00022989"/>
    </source>
</evidence>
<feature type="transmembrane region" description="Helical" evidence="5">
    <location>
        <begin position="348"/>
        <end position="370"/>
    </location>
</feature>
<feature type="transmembrane region" description="Helical" evidence="5">
    <location>
        <begin position="289"/>
        <end position="310"/>
    </location>
</feature>
<dbReference type="GO" id="GO:0005886">
    <property type="term" value="C:plasma membrane"/>
    <property type="evidence" value="ECO:0007669"/>
    <property type="project" value="TreeGrafter"/>
</dbReference>
<feature type="transmembrane region" description="Helical" evidence="5">
    <location>
        <begin position="169"/>
        <end position="190"/>
    </location>
</feature>
<feature type="transmembrane region" description="Helical" evidence="5">
    <location>
        <begin position="140"/>
        <end position="163"/>
    </location>
</feature>
<gene>
    <name evidence="7" type="ORF">PTE31013_03399</name>
</gene>
<dbReference type="CDD" id="cd17371">
    <property type="entry name" value="MFS_MucK"/>
    <property type="match status" value="1"/>
</dbReference>
<organism evidence="7 8">
    <name type="scientific">Pandoraea terrigena</name>
    <dbReference type="NCBI Taxonomy" id="2508292"/>
    <lineage>
        <taxon>Bacteria</taxon>
        <taxon>Pseudomonadati</taxon>
        <taxon>Pseudomonadota</taxon>
        <taxon>Betaproteobacteria</taxon>
        <taxon>Burkholderiales</taxon>
        <taxon>Burkholderiaceae</taxon>
        <taxon>Pandoraea</taxon>
    </lineage>
</organism>
<sequence length="425" mass="46469">MFNWYRGGSRQEKRTFWACYFGWALESFDVQIYSFLLPTLVAAWSLTKPEAGAIGTISLLSAAIGGWLAGIFSDRIGRVKILMFTVLWFALFGLLSGFAQSYEQLLVVRALQGLGFGGEWAVGAALMAEVTRPEVRGRALGFIQSGFCLGWVAAVAVATYTLAHFPTEFGWRAAFWITAVPGLLIVLVRFRVQESPIYRQAARSTGKEKANLGSVFRREHIRTSMIAAAFVFGLQAAAYVVTIWIPSLLAERHMRSGSMIETILLMAGGTFLGFAFTATYCDRWGRRPILLFMTIGSWIVTLLYCFVPLSPWITQVLGMLVGFFVIGMFAAVGPFLSELFPTEVRTTCMGFSYNVGKTFGALAITAVGYVSTKTGLATAIGGCCFAAYLISTAALLSLPETKDTRLDDVFANKDKRPDALESPAA</sequence>
<dbReference type="RefSeq" id="WP_150613934.1">
    <property type="nucleotide sequence ID" value="NZ_CABPRU010000008.1"/>
</dbReference>
<keyword evidence="4 5" id="KW-0472">Membrane</keyword>
<dbReference type="SUPFAM" id="SSF103473">
    <property type="entry name" value="MFS general substrate transporter"/>
    <property type="match status" value="1"/>
</dbReference>
<keyword evidence="3 5" id="KW-1133">Transmembrane helix</keyword>
<evidence type="ECO:0000256" key="5">
    <source>
        <dbReference type="SAM" id="Phobius"/>
    </source>
</evidence>
<name>A0A5E4WPP9_9BURK</name>
<protein>
    <submittedName>
        <fullName evidence="7">MFS transporter</fullName>
    </submittedName>
</protein>
<evidence type="ECO:0000256" key="4">
    <source>
        <dbReference type="ARBA" id="ARBA00023136"/>
    </source>
</evidence>
<reference evidence="7 8" key="1">
    <citation type="submission" date="2019-08" db="EMBL/GenBank/DDBJ databases">
        <authorList>
            <person name="Peeters C."/>
        </authorList>
    </citation>
    <scope>NUCLEOTIDE SEQUENCE [LARGE SCALE GENOMIC DNA]</scope>
    <source>
        <strain evidence="7 8">LMG 31013</strain>
    </source>
</reference>
<accession>A0A5E4WPP9</accession>
<evidence type="ECO:0000259" key="6">
    <source>
        <dbReference type="PROSITE" id="PS50850"/>
    </source>
</evidence>
<feature type="transmembrane region" description="Helical" evidence="5">
    <location>
        <begin position="257"/>
        <end position="277"/>
    </location>
</feature>
<feature type="transmembrane region" description="Helical" evidence="5">
    <location>
        <begin position="316"/>
        <end position="336"/>
    </location>
</feature>
<comment type="subcellular location">
    <subcellularLocation>
        <location evidence="1">Membrane</location>
        <topology evidence="1">Multi-pass membrane protein</topology>
    </subcellularLocation>
</comment>
<feature type="transmembrane region" description="Helical" evidence="5">
    <location>
        <begin position="376"/>
        <end position="396"/>
    </location>
</feature>
<proteinExistence type="predicted"/>
<dbReference type="PANTHER" id="PTHR23508:SF10">
    <property type="entry name" value="CARBOXYLIC ACID TRANSPORTER PROTEIN HOMOLOG"/>
    <property type="match status" value="1"/>
</dbReference>
<dbReference type="AlphaFoldDB" id="A0A5E4WPP9"/>
<keyword evidence="2 5" id="KW-0812">Transmembrane</keyword>
<dbReference type="EMBL" id="CABPRU010000008">
    <property type="protein sequence ID" value="VVE25620.1"/>
    <property type="molecule type" value="Genomic_DNA"/>
</dbReference>
<dbReference type="GO" id="GO:0046943">
    <property type="term" value="F:carboxylic acid transmembrane transporter activity"/>
    <property type="evidence" value="ECO:0007669"/>
    <property type="project" value="TreeGrafter"/>
</dbReference>
<feature type="domain" description="Major facilitator superfamily (MFS) profile" evidence="6">
    <location>
        <begin position="15"/>
        <end position="405"/>
    </location>
</feature>
<dbReference type="Proteomes" id="UP000334380">
    <property type="component" value="Unassembled WGS sequence"/>
</dbReference>
<feature type="transmembrane region" description="Helical" evidence="5">
    <location>
        <begin position="106"/>
        <end position="128"/>
    </location>
</feature>
<dbReference type="OrthoDB" id="183263at2"/>
<keyword evidence="8" id="KW-1185">Reference proteome</keyword>
<feature type="transmembrane region" description="Helical" evidence="5">
    <location>
        <begin position="226"/>
        <end position="245"/>
    </location>
</feature>
<dbReference type="Gene3D" id="1.20.1250.20">
    <property type="entry name" value="MFS general substrate transporter like domains"/>
    <property type="match status" value="1"/>
</dbReference>
<evidence type="ECO:0000256" key="1">
    <source>
        <dbReference type="ARBA" id="ARBA00004141"/>
    </source>
</evidence>
<dbReference type="PROSITE" id="PS00217">
    <property type="entry name" value="SUGAR_TRANSPORT_2"/>
    <property type="match status" value="1"/>
</dbReference>
<feature type="transmembrane region" description="Helical" evidence="5">
    <location>
        <begin position="51"/>
        <end position="69"/>
    </location>
</feature>
<dbReference type="Pfam" id="PF07690">
    <property type="entry name" value="MFS_1"/>
    <property type="match status" value="1"/>
</dbReference>
<feature type="transmembrane region" description="Helical" evidence="5">
    <location>
        <begin position="20"/>
        <end position="45"/>
    </location>
</feature>
<evidence type="ECO:0000313" key="8">
    <source>
        <dbReference type="Proteomes" id="UP000334380"/>
    </source>
</evidence>
<evidence type="ECO:0000256" key="2">
    <source>
        <dbReference type="ARBA" id="ARBA00022692"/>
    </source>
</evidence>
<dbReference type="InterPro" id="IPR005829">
    <property type="entry name" value="Sugar_transporter_CS"/>
</dbReference>
<evidence type="ECO:0000313" key="7">
    <source>
        <dbReference type="EMBL" id="VVE25620.1"/>
    </source>
</evidence>
<dbReference type="InterPro" id="IPR011701">
    <property type="entry name" value="MFS"/>
</dbReference>